<feature type="domain" description="SSD" evidence="8">
    <location>
        <begin position="299"/>
        <end position="423"/>
    </location>
</feature>
<feature type="transmembrane region" description="Helical" evidence="7">
    <location>
        <begin position="821"/>
        <end position="847"/>
    </location>
</feature>
<feature type="region of interest" description="Disordered" evidence="6">
    <location>
        <begin position="133"/>
        <end position="154"/>
    </location>
</feature>
<dbReference type="Pfam" id="PF03176">
    <property type="entry name" value="MMPL"/>
    <property type="match status" value="2"/>
</dbReference>
<dbReference type="EMBL" id="JBHSZH010000003">
    <property type="protein sequence ID" value="MFC7079333.1"/>
    <property type="molecule type" value="Genomic_DNA"/>
</dbReference>
<evidence type="ECO:0000256" key="6">
    <source>
        <dbReference type="SAM" id="MobiDB-lite"/>
    </source>
</evidence>
<keyword evidence="2" id="KW-1003">Cell membrane</keyword>
<dbReference type="SUPFAM" id="SSF82866">
    <property type="entry name" value="Multidrug efflux transporter AcrB transmembrane domain"/>
    <property type="match status" value="2"/>
</dbReference>
<feature type="compositionally biased region" description="Low complexity" evidence="6">
    <location>
        <begin position="138"/>
        <end position="154"/>
    </location>
</feature>
<dbReference type="GO" id="GO:0005886">
    <property type="term" value="C:plasma membrane"/>
    <property type="evidence" value="ECO:0007669"/>
    <property type="project" value="UniProtKB-SubCell"/>
</dbReference>
<feature type="transmembrane region" description="Helical" evidence="7">
    <location>
        <begin position="747"/>
        <end position="765"/>
    </location>
</feature>
<feature type="transmembrane region" description="Helical" evidence="7">
    <location>
        <begin position="398"/>
        <end position="420"/>
    </location>
</feature>
<keyword evidence="4 7" id="KW-1133">Transmembrane helix</keyword>
<comment type="caution">
    <text evidence="9">The sequence shown here is derived from an EMBL/GenBank/DDBJ whole genome shotgun (WGS) entry which is preliminary data.</text>
</comment>
<evidence type="ECO:0000259" key="8">
    <source>
        <dbReference type="PROSITE" id="PS50156"/>
    </source>
</evidence>
<organism evidence="9 10">
    <name type="scientific">Halorussus caseinilyticus</name>
    <dbReference type="NCBI Taxonomy" id="3034025"/>
    <lineage>
        <taxon>Archaea</taxon>
        <taxon>Methanobacteriati</taxon>
        <taxon>Methanobacteriota</taxon>
        <taxon>Stenosarchaea group</taxon>
        <taxon>Halobacteria</taxon>
        <taxon>Halobacteriales</taxon>
        <taxon>Haladaptataceae</taxon>
        <taxon>Halorussus</taxon>
    </lineage>
</organism>
<feature type="transmembrane region" description="Helical" evidence="7">
    <location>
        <begin position="297"/>
        <end position="318"/>
    </location>
</feature>
<evidence type="ECO:0000256" key="4">
    <source>
        <dbReference type="ARBA" id="ARBA00022989"/>
    </source>
</evidence>
<evidence type="ECO:0000256" key="2">
    <source>
        <dbReference type="ARBA" id="ARBA00022475"/>
    </source>
</evidence>
<dbReference type="GeneID" id="79305653"/>
<dbReference type="PANTHER" id="PTHR33406">
    <property type="entry name" value="MEMBRANE PROTEIN MJ1562-RELATED"/>
    <property type="match status" value="1"/>
</dbReference>
<feature type="transmembrane region" description="Helical" evidence="7">
    <location>
        <begin position="461"/>
        <end position="480"/>
    </location>
</feature>
<evidence type="ECO:0000313" key="10">
    <source>
        <dbReference type="Proteomes" id="UP001596407"/>
    </source>
</evidence>
<sequence>MSRSDRLAGIVSEHSKAVVVVLLVATLAVSAGSIHVEESTSFQSVEGQSTVMKKNTYVQQNFGGSENRTAQVLVVTRNESGNALSKESLVRTLRYQQSLRNNDTVNETLVEDAPITSVASIVGQAAVLQERRAKRQAQRQSGGNATAAANVTTPTLDQQIEQLESMSESEVDTLVSNLFRTDTTSPLGQLGLQLLPKDYEPGTATADARMMVVTQRTEVDTTSGATLTDATIDAQVAVREIGETQAGSQDHVVFGKGYVTIEETNSMSDSFAIISPLALIFILVTLLLAYRDLLDIALGFLGIVLVLMWTFGFMGWAGMVFNQMMIAVPVLLIGLSIDYSIHVVMRYREEREADDRSIRDAMRRSVGKVGVALALVTATTAIGFMTNLTSSLPAVQNFGVVSAAGIVSALIVFGAFIPALKVELDSLLAGFGFDRRKRAIGTDGGRLSSVLTLGVRVARRAPVVVLLAVLLVSAASGYAGTQVESSFSEEQFIADDPPEWTESLPGPLAPANYTVKENLHYIESNFQTPDKRTTVLVEGAVTDPKTLDKLDAAAADAAESDTTYVGPGGEPAVSSPVSLAHRIADRNQTVNRTLRAADTDGDGVPDQNVTAVYDSLFGAAPERASQVIYRDDGEYEAVRISISVVGTASPTETASATKDIAATAEYDAVTVTATGGPVVNKEFMERVTSTVAESLALTIGLVFVLLLIAFRLSGRRATLGGLTLVPTLLSVSWIVGTMYLLDIPFSFTTAVIGSISIGLGVDYAIHVTERYSHELTQHSDPWDALTTTISGTGGALLSSAVTTTIGFGVLAFTFLPGLQQFGIIIALSIVYAFFASVFVLPSLLILWTRAIGEQTLTGGSGSVETATAND</sequence>
<accession>A0ABD5WN72</accession>
<dbReference type="InterPro" id="IPR004869">
    <property type="entry name" value="MMPL_dom"/>
</dbReference>
<feature type="transmembrane region" description="Helical" evidence="7">
    <location>
        <begin position="271"/>
        <end position="290"/>
    </location>
</feature>
<dbReference type="PROSITE" id="PS50156">
    <property type="entry name" value="SSD"/>
    <property type="match status" value="2"/>
</dbReference>
<evidence type="ECO:0000256" key="1">
    <source>
        <dbReference type="ARBA" id="ARBA00004651"/>
    </source>
</evidence>
<dbReference type="RefSeq" id="WP_276282725.1">
    <property type="nucleotide sequence ID" value="NZ_CP119811.1"/>
</dbReference>
<feature type="transmembrane region" description="Helical" evidence="7">
    <location>
        <begin position="324"/>
        <end position="345"/>
    </location>
</feature>
<dbReference type="InterPro" id="IPR050545">
    <property type="entry name" value="Mycobact_MmpL"/>
</dbReference>
<protein>
    <submittedName>
        <fullName evidence="9">RND family transporter</fullName>
    </submittedName>
</protein>
<evidence type="ECO:0000256" key="5">
    <source>
        <dbReference type="ARBA" id="ARBA00023136"/>
    </source>
</evidence>
<feature type="transmembrane region" description="Helical" evidence="7">
    <location>
        <begin position="719"/>
        <end position="741"/>
    </location>
</feature>
<feature type="transmembrane region" description="Helical" evidence="7">
    <location>
        <begin position="795"/>
        <end position="815"/>
    </location>
</feature>
<dbReference type="AlphaFoldDB" id="A0ABD5WN72"/>
<dbReference type="PANTHER" id="PTHR33406:SF13">
    <property type="entry name" value="MEMBRANE PROTEIN YDFJ"/>
    <property type="match status" value="1"/>
</dbReference>
<gene>
    <name evidence="9" type="ORF">ACFQJ6_03385</name>
</gene>
<dbReference type="InterPro" id="IPR000731">
    <property type="entry name" value="SSD"/>
</dbReference>
<feature type="transmembrane region" description="Helical" evidence="7">
    <location>
        <begin position="366"/>
        <end position="386"/>
    </location>
</feature>
<feature type="transmembrane region" description="Helical" evidence="7">
    <location>
        <begin position="694"/>
        <end position="712"/>
    </location>
</feature>
<dbReference type="Gene3D" id="1.20.1640.10">
    <property type="entry name" value="Multidrug efflux transporter AcrB transmembrane domain"/>
    <property type="match status" value="2"/>
</dbReference>
<evidence type="ECO:0000256" key="3">
    <source>
        <dbReference type="ARBA" id="ARBA00022692"/>
    </source>
</evidence>
<reference evidence="9 10" key="1">
    <citation type="journal article" date="2019" name="Int. J. Syst. Evol. Microbiol.">
        <title>The Global Catalogue of Microorganisms (GCM) 10K type strain sequencing project: providing services to taxonomists for standard genome sequencing and annotation.</title>
        <authorList>
            <consortium name="The Broad Institute Genomics Platform"/>
            <consortium name="The Broad Institute Genome Sequencing Center for Infectious Disease"/>
            <person name="Wu L."/>
            <person name="Ma J."/>
        </authorList>
    </citation>
    <scope>NUCLEOTIDE SEQUENCE [LARGE SCALE GENOMIC DNA]</scope>
    <source>
        <strain evidence="9 10">DT72</strain>
    </source>
</reference>
<name>A0ABD5WN72_9EURY</name>
<keyword evidence="10" id="KW-1185">Reference proteome</keyword>
<keyword evidence="3 7" id="KW-0812">Transmembrane</keyword>
<dbReference type="Proteomes" id="UP001596407">
    <property type="component" value="Unassembled WGS sequence"/>
</dbReference>
<evidence type="ECO:0000256" key="7">
    <source>
        <dbReference type="SAM" id="Phobius"/>
    </source>
</evidence>
<feature type="domain" description="SSD" evidence="8">
    <location>
        <begin position="710"/>
        <end position="846"/>
    </location>
</feature>
<proteinExistence type="predicted"/>
<keyword evidence="5 7" id="KW-0472">Membrane</keyword>
<comment type="subcellular location">
    <subcellularLocation>
        <location evidence="1">Cell membrane</location>
        <topology evidence="1">Multi-pass membrane protein</topology>
    </subcellularLocation>
</comment>
<evidence type="ECO:0000313" key="9">
    <source>
        <dbReference type="EMBL" id="MFC7079333.1"/>
    </source>
</evidence>